<feature type="domain" description="EamA" evidence="2">
    <location>
        <begin position="13"/>
        <end position="105"/>
    </location>
</feature>
<dbReference type="GO" id="GO:0016020">
    <property type="term" value="C:membrane"/>
    <property type="evidence" value="ECO:0007669"/>
    <property type="project" value="InterPro"/>
</dbReference>
<evidence type="ECO:0000313" key="3">
    <source>
        <dbReference type="EMBL" id="RFZ92648.1"/>
    </source>
</evidence>
<feature type="transmembrane region" description="Helical" evidence="1">
    <location>
        <begin position="35"/>
        <end position="53"/>
    </location>
</feature>
<name>A0A372NTR0_9SPHI</name>
<dbReference type="SUPFAM" id="SSF103481">
    <property type="entry name" value="Multidrug resistance efflux transporter EmrE"/>
    <property type="match status" value="1"/>
</dbReference>
<sequence length="115" mass="12707">MHTVPLKYLVLGGLMAILVFWNVRIFESLSWRLELCFGLFVGLFGTILPPLLFSKGFPSLGLGRGSILAAIEIPVSIGTAFPFLREQIPFTQVLGCLCIIAGIVFHNVRFRKTAI</sequence>
<dbReference type="InterPro" id="IPR037185">
    <property type="entry name" value="EmrE-like"/>
</dbReference>
<evidence type="ECO:0000313" key="4">
    <source>
        <dbReference type="Proteomes" id="UP000264217"/>
    </source>
</evidence>
<keyword evidence="4" id="KW-1185">Reference proteome</keyword>
<evidence type="ECO:0000256" key="1">
    <source>
        <dbReference type="SAM" id="Phobius"/>
    </source>
</evidence>
<evidence type="ECO:0000259" key="2">
    <source>
        <dbReference type="Pfam" id="PF00892"/>
    </source>
</evidence>
<keyword evidence="1" id="KW-0472">Membrane</keyword>
<comment type="caution">
    <text evidence="3">The sequence shown here is derived from an EMBL/GenBank/DDBJ whole genome shotgun (WGS) entry which is preliminary data.</text>
</comment>
<reference evidence="3 4" key="1">
    <citation type="submission" date="2018-08" db="EMBL/GenBank/DDBJ databases">
        <title>Mucilaginibacter sp. MYSH2.</title>
        <authorList>
            <person name="Seo T."/>
        </authorList>
    </citation>
    <scope>NUCLEOTIDE SEQUENCE [LARGE SCALE GENOMIC DNA]</scope>
    <source>
        <strain evidence="3 4">MYSH2</strain>
    </source>
</reference>
<keyword evidence="1" id="KW-1133">Transmembrane helix</keyword>
<feature type="transmembrane region" description="Helical" evidence="1">
    <location>
        <begin position="90"/>
        <end position="108"/>
    </location>
</feature>
<feature type="transmembrane region" description="Helical" evidence="1">
    <location>
        <begin position="6"/>
        <end position="23"/>
    </location>
</feature>
<dbReference type="AlphaFoldDB" id="A0A372NTR0"/>
<proteinExistence type="predicted"/>
<organism evidence="3 4">
    <name type="scientific">Mucilaginibacter conchicola</name>
    <dbReference type="NCBI Taxonomy" id="2303333"/>
    <lineage>
        <taxon>Bacteria</taxon>
        <taxon>Pseudomonadati</taxon>
        <taxon>Bacteroidota</taxon>
        <taxon>Sphingobacteriia</taxon>
        <taxon>Sphingobacteriales</taxon>
        <taxon>Sphingobacteriaceae</taxon>
        <taxon>Mucilaginibacter</taxon>
    </lineage>
</organism>
<dbReference type="EMBL" id="QWDC01000002">
    <property type="protein sequence ID" value="RFZ92648.1"/>
    <property type="molecule type" value="Genomic_DNA"/>
</dbReference>
<gene>
    <name evidence="3" type="ORF">D0C36_14645</name>
</gene>
<dbReference type="InterPro" id="IPR000620">
    <property type="entry name" value="EamA_dom"/>
</dbReference>
<dbReference type="Pfam" id="PF00892">
    <property type="entry name" value="EamA"/>
    <property type="match status" value="1"/>
</dbReference>
<protein>
    <recommendedName>
        <fullName evidence="2">EamA domain-containing protein</fullName>
    </recommendedName>
</protein>
<keyword evidence="1" id="KW-0812">Transmembrane</keyword>
<dbReference type="Proteomes" id="UP000264217">
    <property type="component" value="Unassembled WGS sequence"/>
</dbReference>
<accession>A0A372NTR0</accession>